<protein>
    <submittedName>
        <fullName evidence="3">Putative Phosphogluconate dehydrogenase, NAD-binding,-like protein</fullName>
    </submittedName>
</protein>
<dbReference type="SUPFAM" id="SSF48179">
    <property type="entry name" value="6-phosphogluconate dehydrogenase C-terminal domain-like"/>
    <property type="match status" value="1"/>
</dbReference>
<organism evidence="3">
    <name type="scientific">uncultured delta proteobacterium</name>
    <dbReference type="NCBI Taxonomy" id="34034"/>
    <lineage>
        <taxon>Bacteria</taxon>
        <taxon>Deltaproteobacteria</taxon>
        <taxon>environmental samples</taxon>
    </lineage>
</organism>
<dbReference type="PANTHER" id="PTHR43060:SF15">
    <property type="entry name" value="3-HYDROXYISOBUTYRATE DEHYDROGENASE-LIKE 1, MITOCHONDRIAL-RELATED"/>
    <property type="match status" value="1"/>
</dbReference>
<dbReference type="InterPro" id="IPR006115">
    <property type="entry name" value="6PGDH_NADP-bd"/>
</dbReference>
<dbReference type="PANTHER" id="PTHR43060">
    <property type="entry name" value="3-HYDROXYISOBUTYRATE DEHYDROGENASE-LIKE 1, MITOCHONDRIAL-RELATED"/>
    <property type="match status" value="1"/>
</dbReference>
<dbReference type="InterPro" id="IPR008927">
    <property type="entry name" value="6-PGluconate_DH-like_C_sf"/>
</dbReference>
<gene>
    <name evidence="3" type="ORF">KL86DPRO_11050</name>
</gene>
<dbReference type="Pfam" id="PF03446">
    <property type="entry name" value="NAD_binding_2"/>
    <property type="match status" value="1"/>
</dbReference>
<dbReference type="Gene3D" id="3.40.50.720">
    <property type="entry name" value="NAD(P)-binding Rossmann-like Domain"/>
    <property type="match status" value="1"/>
</dbReference>
<dbReference type="Pfam" id="PF09130">
    <property type="entry name" value="DUF1932"/>
    <property type="match status" value="1"/>
</dbReference>
<proteinExistence type="predicted"/>
<dbReference type="SUPFAM" id="SSF51735">
    <property type="entry name" value="NAD(P)-binding Rossmann-fold domains"/>
    <property type="match status" value="1"/>
</dbReference>
<feature type="domain" description="6-phosphogluconate dehydrogenase NADP-binding" evidence="1">
    <location>
        <begin position="46"/>
        <end position="144"/>
    </location>
</feature>
<dbReference type="AlphaFoldDB" id="A0A212JAJ3"/>
<dbReference type="EMBL" id="FLUQ01000001">
    <property type="protein sequence ID" value="SBV96474.1"/>
    <property type="molecule type" value="Genomic_DNA"/>
</dbReference>
<reference evidence="3" key="1">
    <citation type="submission" date="2016-04" db="EMBL/GenBank/DDBJ databases">
        <authorList>
            <person name="Evans L.H."/>
            <person name="Alamgir A."/>
            <person name="Owens N."/>
            <person name="Weber N.D."/>
            <person name="Virtaneva K."/>
            <person name="Barbian K."/>
            <person name="Babar A."/>
            <person name="Rosenke K."/>
        </authorList>
    </citation>
    <scope>NUCLEOTIDE SEQUENCE</scope>
    <source>
        <strain evidence="3">86</strain>
    </source>
</reference>
<evidence type="ECO:0000259" key="2">
    <source>
        <dbReference type="Pfam" id="PF09130"/>
    </source>
</evidence>
<dbReference type="InterPro" id="IPR013328">
    <property type="entry name" value="6PGD_dom2"/>
</dbReference>
<dbReference type="InterPro" id="IPR015814">
    <property type="entry name" value="Pgluconate_DH_NAD-bd_C"/>
</dbReference>
<evidence type="ECO:0000259" key="1">
    <source>
        <dbReference type="Pfam" id="PF03446"/>
    </source>
</evidence>
<accession>A0A212JAJ3</accession>
<sequence>MSFAFIGFGEVSYCISKGFRKDFGETVALTAYDVMLGSGKPIEKTVRERAAEVRVTLADSLKEAIKDADIVFCAVQGAYSLEVGRSARDFVKAGAIYVDLTTANPAHKFALGEAFAEKGIEFVDAAMLGALPVSLHKVPMLVSGTGAARAVPLMRERNMDVTLVQGPAGEASKIKLTRSVFMKGMQALLVETFLFARKAGVENIVMDSITESMDKGGFKTMAERMICADLIHAERRSHEVSDSILVMRDLEVEPIMASATVQRLKASAALGYREELTGKAPKTLAEAYALWEKKNYV</sequence>
<feature type="domain" description="Phosphogluconate dehydrogenase NAD-binding putative C-terminal" evidence="2">
    <location>
        <begin position="196"/>
        <end position="265"/>
    </location>
</feature>
<dbReference type="InterPro" id="IPR036291">
    <property type="entry name" value="NAD(P)-bd_dom_sf"/>
</dbReference>
<dbReference type="GO" id="GO:0050661">
    <property type="term" value="F:NADP binding"/>
    <property type="evidence" value="ECO:0007669"/>
    <property type="project" value="InterPro"/>
</dbReference>
<dbReference type="Gene3D" id="1.10.1040.10">
    <property type="entry name" value="N-(1-d-carboxylethyl)-l-norvaline Dehydrogenase, domain 2"/>
    <property type="match status" value="1"/>
</dbReference>
<evidence type="ECO:0000313" key="3">
    <source>
        <dbReference type="EMBL" id="SBV96474.1"/>
    </source>
</evidence>
<name>A0A212JAJ3_9DELT</name>